<gene>
    <name evidence="4" type="ORF">EV192_101858</name>
</gene>
<proteinExistence type="predicted"/>
<evidence type="ECO:0000256" key="1">
    <source>
        <dbReference type="SAM" id="Phobius"/>
    </source>
</evidence>
<dbReference type="Pfam" id="PF00326">
    <property type="entry name" value="Peptidase_S9"/>
    <property type="match status" value="1"/>
</dbReference>
<dbReference type="InterPro" id="IPR053145">
    <property type="entry name" value="AB_hydrolase_Est10"/>
</dbReference>
<feature type="domain" description="Peptidase S9 prolyl oligopeptidase catalytic" evidence="3">
    <location>
        <begin position="102"/>
        <end position="269"/>
    </location>
</feature>
<feature type="signal peptide" evidence="2">
    <location>
        <begin position="1"/>
        <end position="24"/>
    </location>
</feature>
<comment type="caution">
    <text evidence="4">The sequence shown here is derived from an EMBL/GenBank/DDBJ whole genome shotgun (WGS) entry which is preliminary data.</text>
</comment>
<dbReference type="AlphaFoldDB" id="A0A4R2JYS5"/>
<accession>A0A4R2JYS5</accession>
<keyword evidence="5" id="KW-1185">Reference proteome</keyword>
<dbReference type="GO" id="GO:0052689">
    <property type="term" value="F:carboxylic ester hydrolase activity"/>
    <property type="evidence" value="ECO:0007669"/>
    <property type="project" value="TreeGrafter"/>
</dbReference>
<feature type="chain" id="PRO_5020645640" description="Peptidase S9 prolyl oligopeptidase catalytic domain-containing protein" evidence="2">
    <location>
        <begin position="25"/>
        <end position="449"/>
    </location>
</feature>
<evidence type="ECO:0000256" key="2">
    <source>
        <dbReference type="SAM" id="SignalP"/>
    </source>
</evidence>
<evidence type="ECO:0000313" key="5">
    <source>
        <dbReference type="Proteomes" id="UP000295680"/>
    </source>
</evidence>
<evidence type="ECO:0000259" key="3">
    <source>
        <dbReference type="Pfam" id="PF00326"/>
    </source>
</evidence>
<reference evidence="4 5" key="1">
    <citation type="submission" date="2019-03" db="EMBL/GenBank/DDBJ databases">
        <title>Genomic Encyclopedia of Type Strains, Phase IV (KMG-IV): sequencing the most valuable type-strain genomes for metagenomic binning, comparative biology and taxonomic classification.</title>
        <authorList>
            <person name="Goeker M."/>
        </authorList>
    </citation>
    <scope>NUCLEOTIDE SEQUENCE [LARGE SCALE GENOMIC DNA]</scope>
    <source>
        <strain evidence="4 5">DSM 45934</strain>
    </source>
</reference>
<feature type="transmembrane region" description="Helical" evidence="1">
    <location>
        <begin position="314"/>
        <end position="340"/>
    </location>
</feature>
<evidence type="ECO:0000313" key="4">
    <source>
        <dbReference type="EMBL" id="TCO65074.1"/>
    </source>
</evidence>
<keyword evidence="1" id="KW-1133">Transmembrane helix</keyword>
<keyword evidence="1" id="KW-0472">Membrane</keyword>
<dbReference type="GO" id="GO:0006508">
    <property type="term" value="P:proteolysis"/>
    <property type="evidence" value="ECO:0007669"/>
    <property type="project" value="InterPro"/>
</dbReference>
<sequence>MLLKSKLAGLVAGPLLAMAPPVAAADDITNTDVSYQNLHGTIVAPANGTGHPGMVLLAGAGARGRDAYRPEAEAFARAGIVVLIYDKRSDYSRATSSFTTLADDAIAGVELLRTRPDVTPSRVGLWGHSQGGWVAPLAATKSADIAFVVTASASALPADRTQLWSDRTYLAHAGISGALVGPIGLNASRMLVAAGLFGDTAYEPTAVLQRVRQPLLGVFADHDRSTAPGESLALFRESLDRGGNQHYTLRVVKDANHNMRRSADGFNKAAATEFAPGFVDLVTTWVNGLAAGPPSASADPPPAQPLASSPTEPLAWYEGLVVQLGLFAVMLVGFLAYPVCAAVRRLRRTTHRPPGRWPARLTALAGLIAVFGTFGYLFSVVSTGAVDVDTAVLGRPPTWLLLQLVAVGVVVGAGFAVRGWRHARVQRGLLLAGVAAFLPWAVYWGLFTV</sequence>
<dbReference type="PANTHER" id="PTHR43265">
    <property type="entry name" value="ESTERASE ESTD"/>
    <property type="match status" value="1"/>
</dbReference>
<dbReference type="EMBL" id="SLWS01000001">
    <property type="protein sequence ID" value="TCO65074.1"/>
    <property type="molecule type" value="Genomic_DNA"/>
</dbReference>
<name>A0A4R2JYS5_9PSEU</name>
<dbReference type="PANTHER" id="PTHR43265:SF1">
    <property type="entry name" value="ESTERASE ESTD"/>
    <property type="match status" value="1"/>
</dbReference>
<organism evidence="4 5">
    <name type="scientific">Actinocrispum wychmicini</name>
    <dbReference type="NCBI Taxonomy" id="1213861"/>
    <lineage>
        <taxon>Bacteria</taxon>
        <taxon>Bacillati</taxon>
        <taxon>Actinomycetota</taxon>
        <taxon>Actinomycetes</taxon>
        <taxon>Pseudonocardiales</taxon>
        <taxon>Pseudonocardiaceae</taxon>
        <taxon>Actinocrispum</taxon>
    </lineage>
</organism>
<dbReference type="GO" id="GO:0008236">
    <property type="term" value="F:serine-type peptidase activity"/>
    <property type="evidence" value="ECO:0007669"/>
    <property type="project" value="InterPro"/>
</dbReference>
<dbReference type="InterPro" id="IPR029058">
    <property type="entry name" value="AB_hydrolase_fold"/>
</dbReference>
<protein>
    <recommendedName>
        <fullName evidence="3">Peptidase S9 prolyl oligopeptidase catalytic domain-containing protein</fullName>
    </recommendedName>
</protein>
<dbReference type="InterPro" id="IPR001375">
    <property type="entry name" value="Peptidase_S9_cat"/>
</dbReference>
<keyword evidence="2" id="KW-0732">Signal</keyword>
<feature type="transmembrane region" description="Helical" evidence="1">
    <location>
        <begin position="429"/>
        <end position="447"/>
    </location>
</feature>
<keyword evidence="1" id="KW-0812">Transmembrane</keyword>
<dbReference type="Gene3D" id="3.40.50.1820">
    <property type="entry name" value="alpha/beta hydrolase"/>
    <property type="match status" value="1"/>
</dbReference>
<dbReference type="SUPFAM" id="SSF53474">
    <property type="entry name" value="alpha/beta-Hydrolases"/>
    <property type="match status" value="1"/>
</dbReference>
<dbReference type="Proteomes" id="UP000295680">
    <property type="component" value="Unassembled WGS sequence"/>
</dbReference>
<feature type="transmembrane region" description="Helical" evidence="1">
    <location>
        <begin position="361"/>
        <end position="379"/>
    </location>
</feature>
<feature type="transmembrane region" description="Helical" evidence="1">
    <location>
        <begin position="399"/>
        <end position="417"/>
    </location>
</feature>